<keyword evidence="7 9" id="KW-1133">Transmembrane helix</keyword>
<evidence type="ECO:0000256" key="7">
    <source>
        <dbReference type="ARBA" id="ARBA00022989"/>
    </source>
</evidence>
<dbReference type="InterPro" id="IPR043429">
    <property type="entry name" value="ArtM/GltK/GlnP/TcyL/YhdX-like"/>
</dbReference>
<evidence type="ECO:0000256" key="1">
    <source>
        <dbReference type="ARBA" id="ARBA00004429"/>
    </source>
</evidence>
<comment type="caution">
    <text evidence="11">The sequence shown here is derived from an EMBL/GenBank/DDBJ whole genome shotgun (WGS) entry which is preliminary data.</text>
</comment>
<keyword evidence="6" id="KW-0029">Amino-acid transport</keyword>
<dbReference type="Proteomes" id="UP000292445">
    <property type="component" value="Unassembled WGS sequence"/>
</dbReference>
<reference evidence="11 12" key="1">
    <citation type="submission" date="2019-02" db="EMBL/GenBank/DDBJ databases">
        <title>Genomic Encyclopedia of Type Strains, Phase IV (KMG-IV): sequencing the most valuable type-strain genomes for metagenomic binning, comparative biology and taxonomic classification.</title>
        <authorList>
            <person name="Goeker M."/>
        </authorList>
    </citation>
    <scope>NUCLEOTIDE SEQUENCE [LARGE SCALE GENOMIC DNA]</scope>
    <source>
        <strain evidence="11 12">K24</strain>
    </source>
</reference>
<keyword evidence="8 9" id="KW-0472">Membrane</keyword>
<dbReference type="PANTHER" id="PTHR30614:SF0">
    <property type="entry name" value="L-CYSTINE TRANSPORT SYSTEM PERMEASE PROTEIN TCYL"/>
    <property type="match status" value="1"/>
</dbReference>
<evidence type="ECO:0000313" key="12">
    <source>
        <dbReference type="Proteomes" id="UP000292445"/>
    </source>
</evidence>
<dbReference type="RefSeq" id="WP_130361482.1">
    <property type="nucleotide sequence ID" value="NZ_SGXC01000003.1"/>
</dbReference>
<evidence type="ECO:0000256" key="5">
    <source>
        <dbReference type="ARBA" id="ARBA00022692"/>
    </source>
</evidence>
<feature type="domain" description="ABC transmembrane type-1" evidence="10">
    <location>
        <begin position="15"/>
        <end position="200"/>
    </location>
</feature>
<dbReference type="InterPro" id="IPR014342">
    <property type="entry name" value="Ectoine_EhuC"/>
</dbReference>
<proteinExistence type="inferred from homology"/>
<dbReference type="GO" id="GO:0043190">
    <property type="term" value="C:ATP-binding cassette (ABC) transporter complex"/>
    <property type="evidence" value="ECO:0007669"/>
    <property type="project" value="InterPro"/>
</dbReference>
<evidence type="ECO:0000313" key="11">
    <source>
        <dbReference type="EMBL" id="RZS78626.1"/>
    </source>
</evidence>
<name>A0A4Q7N928_9BURK</name>
<sequence>MIDLQELLPPLLRGLWVTLQLTAGAAVLAVPAALLAGLGRMSRRPYLSWPAACYVEVFRGTSALVQLFWVYYVLPLLGLRLPAVWAGILVLGLHTGAYGAEVVRGAIANVPRGQAEAAVALNMTPLATLWRILVPQAVPLMLPPAGNLLIELLKNTALVSLITITDLTFSAQLLRSETFRTVEVFSIALLMYFAAAQVLNGGMRLLERRAARHRERA</sequence>
<dbReference type="PROSITE" id="PS50928">
    <property type="entry name" value="ABC_TM1"/>
    <property type="match status" value="1"/>
</dbReference>
<evidence type="ECO:0000259" key="10">
    <source>
        <dbReference type="PROSITE" id="PS50928"/>
    </source>
</evidence>
<dbReference type="InterPro" id="IPR035906">
    <property type="entry name" value="MetI-like_sf"/>
</dbReference>
<dbReference type="CDD" id="cd06261">
    <property type="entry name" value="TM_PBP2"/>
    <property type="match status" value="1"/>
</dbReference>
<keyword evidence="3 9" id="KW-0813">Transport</keyword>
<comment type="similarity">
    <text evidence="2">Belongs to the binding-protein-dependent transport system permease family. HisMQ subfamily.</text>
</comment>
<evidence type="ECO:0000256" key="3">
    <source>
        <dbReference type="ARBA" id="ARBA00022448"/>
    </source>
</evidence>
<dbReference type="EMBL" id="SGXC01000003">
    <property type="protein sequence ID" value="RZS78626.1"/>
    <property type="molecule type" value="Genomic_DNA"/>
</dbReference>
<dbReference type="GO" id="GO:0006865">
    <property type="term" value="P:amino acid transport"/>
    <property type="evidence" value="ECO:0007669"/>
    <property type="project" value="UniProtKB-KW"/>
</dbReference>
<keyword evidence="5 9" id="KW-0812">Transmembrane</keyword>
<dbReference type="PANTHER" id="PTHR30614">
    <property type="entry name" value="MEMBRANE COMPONENT OF AMINO ACID ABC TRANSPORTER"/>
    <property type="match status" value="1"/>
</dbReference>
<feature type="transmembrane region" description="Helical" evidence="9">
    <location>
        <begin position="15"/>
        <end position="39"/>
    </location>
</feature>
<keyword evidence="4" id="KW-1003">Cell membrane</keyword>
<dbReference type="NCBIfam" id="TIGR01726">
    <property type="entry name" value="HEQRo_perm_3TM"/>
    <property type="match status" value="1"/>
</dbReference>
<dbReference type="GO" id="GO:0022857">
    <property type="term" value="F:transmembrane transporter activity"/>
    <property type="evidence" value="ECO:0007669"/>
    <property type="project" value="InterPro"/>
</dbReference>
<dbReference type="Pfam" id="PF00528">
    <property type="entry name" value="BPD_transp_1"/>
    <property type="match status" value="1"/>
</dbReference>
<evidence type="ECO:0000256" key="4">
    <source>
        <dbReference type="ARBA" id="ARBA00022475"/>
    </source>
</evidence>
<evidence type="ECO:0000256" key="2">
    <source>
        <dbReference type="ARBA" id="ARBA00010072"/>
    </source>
</evidence>
<dbReference type="NCBIfam" id="TIGR03004">
    <property type="entry name" value="ectoine_ehuC"/>
    <property type="match status" value="1"/>
</dbReference>
<evidence type="ECO:0000256" key="9">
    <source>
        <dbReference type="RuleBase" id="RU363032"/>
    </source>
</evidence>
<comment type="subcellular location">
    <subcellularLocation>
        <location evidence="1">Cell inner membrane</location>
        <topology evidence="1">Multi-pass membrane protein</topology>
    </subcellularLocation>
    <subcellularLocation>
        <location evidence="9">Cell membrane</location>
        <topology evidence="9">Multi-pass membrane protein</topology>
    </subcellularLocation>
</comment>
<evidence type="ECO:0000256" key="8">
    <source>
        <dbReference type="ARBA" id="ARBA00023136"/>
    </source>
</evidence>
<feature type="transmembrane region" description="Helical" evidence="9">
    <location>
        <begin position="184"/>
        <end position="206"/>
    </location>
</feature>
<dbReference type="SUPFAM" id="SSF161098">
    <property type="entry name" value="MetI-like"/>
    <property type="match status" value="1"/>
</dbReference>
<evidence type="ECO:0000256" key="6">
    <source>
        <dbReference type="ARBA" id="ARBA00022970"/>
    </source>
</evidence>
<organism evidence="11 12">
    <name type="scientific">Pigmentiphaga kullae</name>
    <dbReference type="NCBI Taxonomy" id="151784"/>
    <lineage>
        <taxon>Bacteria</taxon>
        <taxon>Pseudomonadati</taxon>
        <taxon>Pseudomonadota</taxon>
        <taxon>Betaproteobacteria</taxon>
        <taxon>Burkholderiales</taxon>
        <taxon>Alcaligenaceae</taxon>
        <taxon>Pigmentiphaga</taxon>
    </lineage>
</organism>
<protein>
    <submittedName>
        <fullName evidence="11">Amino acid ABC transporter membrane protein 1 (PAAT family)</fullName>
    </submittedName>
</protein>
<keyword evidence="12" id="KW-1185">Reference proteome</keyword>
<dbReference type="AlphaFoldDB" id="A0A4Q7N928"/>
<dbReference type="InterPro" id="IPR010065">
    <property type="entry name" value="AA_ABC_transptr_permease_3TM"/>
</dbReference>
<dbReference type="OrthoDB" id="7026155at2"/>
<dbReference type="Gene3D" id="1.10.3720.10">
    <property type="entry name" value="MetI-like"/>
    <property type="match status" value="1"/>
</dbReference>
<gene>
    <name evidence="11" type="ORF">EV675_5281</name>
</gene>
<dbReference type="InterPro" id="IPR000515">
    <property type="entry name" value="MetI-like"/>
</dbReference>
<accession>A0A4Q7N928</accession>